<accession>A0A5M6ICD2</accession>
<feature type="region of interest" description="Disordered" evidence="2">
    <location>
        <begin position="717"/>
        <end position="740"/>
    </location>
</feature>
<feature type="compositionally biased region" description="Low complexity" evidence="2">
    <location>
        <begin position="480"/>
        <end position="489"/>
    </location>
</feature>
<feature type="region of interest" description="Disordered" evidence="2">
    <location>
        <begin position="1737"/>
        <end position="1763"/>
    </location>
</feature>
<name>A0A5M6ICD2_9PROT</name>
<dbReference type="PANTHER" id="PTHR13037:SF24">
    <property type="entry name" value="POLYCOMB PROTEIN PCL-RELATED"/>
    <property type="match status" value="1"/>
</dbReference>
<keyword evidence="1" id="KW-0945">Host-virus interaction</keyword>
<feature type="domain" description="Large polyvalent protein-associated" evidence="3">
    <location>
        <begin position="1461"/>
        <end position="1538"/>
    </location>
</feature>
<feature type="region of interest" description="Disordered" evidence="2">
    <location>
        <begin position="475"/>
        <end position="506"/>
    </location>
</feature>
<feature type="region of interest" description="Disordered" evidence="2">
    <location>
        <begin position="373"/>
        <end position="420"/>
    </location>
</feature>
<dbReference type="Pfam" id="PF18799">
    <property type="entry name" value="LPD5"/>
    <property type="match status" value="1"/>
</dbReference>
<dbReference type="InterPro" id="IPR041047">
    <property type="entry name" value="LPD1"/>
</dbReference>
<dbReference type="EMBL" id="VWPJ01000009">
    <property type="protein sequence ID" value="KAA5605419.1"/>
    <property type="molecule type" value="Genomic_DNA"/>
</dbReference>
<dbReference type="Pfam" id="PF18796">
    <property type="entry name" value="LPD1"/>
    <property type="match status" value="1"/>
</dbReference>
<dbReference type="PANTHER" id="PTHR13037">
    <property type="entry name" value="FORMIN"/>
    <property type="match status" value="1"/>
</dbReference>
<feature type="region of interest" description="Disordered" evidence="2">
    <location>
        <begin position="2154"/>
        <end position="2173"/>
    </location>
</feature>
<evidence type="ECO:0000259" key="5">
    <source>
        <dbReference type="Pfam" id="PF18809"/>
    </source>
</evidence>
<dbReference type="InterPro" id="IPR040651">
    <property type="entry name" value="LPD5"/>
</dbReference>
<keyword evidence="7" id="KW-1185">Reference proteome</keyword>
<evidence type="ECO:0000313" key="6">
    <source>
        <dbReference type="EMBL" id="KAA5605419.1"/>
    </source>
</evidence>
<feature type="compositionally biased region" description="Pro residues" evidence="2">
    <location>
        <begin position="862"/>
        <end position="871"/>
    </location>
</feature>
<feature type="region of interest" description="Disordered" evidence="2">
    <location>
        <begin position="1881"/>
        <end position="1951"/>
    </location>
</feature>
<protein>
    <submittedName>
        <fullName evidence="6">PLxRFG domain-containing protein</fullName>
    </submittedName>
</protein>
<proteinExistence type="predicted"/>
<feature type="region of interest" description="Disordered" evidence="2">
    <location>
        <begin position="142"/>
        <end position="161"/>
    </location>
</feature>
<dbReference type="RefSeq" id="WP_150062469.1">
    <property type="nucleotide sequence ID" value="NZ_JACHII010000021.1"/>
</dbReference>
<feature type="compositionally biased region" description="Basic and acidic residues" evidence="2">
    <location>
        <begin position="1421"/>
        <end position="1434"/>
    </location>
</feature>
<dbReference type="OrthoDB" id="9814088at2"/>
<evidence type="ECO:0000256" key="1">
    <source>
        <dbReference type="ARBA" id="ARBA00022581"/>
    </source>
</evidence>
<feature type="compositionally biased region" description="Pro residues" evidence="2">
    <location>
        <begin position="402"/>
        <end position="416"/>
    </location>
</feature>
<feature type="region of interest" description="Disordered" evidence="2">
    <location>
        <begin position="761"/>
        <end position="794"/>
    </location>
</feature>
<evidence type="ECO:0000313" key="7">
    <source>
        <dbReference type="Proteomes" id="UP000324065"/>
    </source>
</evidence>
<comment type="caution">
    <text evidence="6">The sequence shown here is derived from an EMBL/GenBank/DDBJ whole genome shotgun (WGS) entry which is preliminary data.</text>
</comment>
<sequence length="2901" mass="317041">MASDTDLSAFLDGQTDHLPPPEGAPSLDAFLDGETAHLPPPGGAASLDAFLDAGAPDTPLPPAPPETWLGWGREGLETGFSQAVRSFGIAAGRESTPDTIAEAYRNRGPVPEGLADIEARIAPAGDRLSEAAQRYREGWREPFSAVRPGEREDPPDADPPGTWVSRQLDLLRAAGGFVGAIGEAAVEDPKATSYVIGQGLGTSAPGVGAGLAGAFAGSLAGPAGSAIGGLGAMGATNTAMEMGLWVEGAVLERAQDLGLDPEDPASIRQAMQDETFVQNARAEGLRKGFTTAAVDTAISVVTGGVSRLVQPASHLGRAVKGGGMFAIETVGEGVSEEAGGYAATGEVDLTNAGMEMLGGAGAGAIHAGGIGLVERMTRPPPPPPGGDEEGSDTDTRAGAGEPPAPPPPLPPGPKPEPGARVTATIAGEESPILGTVESVDDQGGAMVRMADTGDLEPFDVRDLRPLSEADEIRTVLGENTLPPGSETSTPPSPAPDELDRVLNSDQPVDTIIADADGLPTGRQRVTLPSGETFEADVQPLPDGQIRAETSDGDVLVFGAEDGARFEPVDASPETPSRPEHPDTTVPAALQPDVDALINQGWDPLDARDEVMERAALRDDTPLPLDDIGAIEADDRAPSMPTPPAAPAFEGMQQGRRLTDAEIGLESAAAAEPETARDRLDAAIEDERAAEADLFASMNDQTIAAWTAASERRAAAQAALDPTPNPVAPDAGMSSRIPAMPGGGLRREAVGMGEMLNWDRPLDGATVSERPGAFEPQGSSVSQAPPSADHAAWWDSLSPDDRRRVVGGSGWKTRAGHLSQLGRKIASRLWDEHPDTVKATLARAMPPSGRGITLFGRNTASPDTPPSPPVQPPAQRSPRPSRRRAPKAPPLIDRLENYFRPGRIVRGYAGQDRVERFDRQPDGRWSVTVHHVDNDGNRAGRSRTHMTPPDDRALQAWERDNPLVAATDEPPTGGGAIETPPEWDAPDKAPRPSQTEQPAPDKASAPVPSRIEDFGEKLEGARKDYATKLRDAQAVDLIAEPLSKAWPEPDYQKLLDAGTDRTIVAFLRAARDAVPPKPRKSWKLKEWVRQVETLRNAANTMMDGDGQKIDQLMTELRRRRPLQSIFNAVELYEAVGHQKSLKGVRISRGQYSLYGGKEYNPPMVMWTIEREAKATAFGNWPHKLASGETREDAIDNFKANYATVETQPEAKKQITFDIYTRDVAGRAAAKNARWTIGKKIGRDRIDLKTFDTIQEARAYLTENQTELERLLAEARDIPNERRSTNSPRVGVDHRDGADVTPEQFTEAFGFRGVQFGNWVEGDRRQQDLNEAYDALMDLAGVLNVPPRALSLNGELGLAFGARGRGGKQPAKAHYEPDTIVINLTKKAGAGSLAHEWWHALDNYFSRRRGQSGYLTNAPYERPSYDAERNKVPDPTRPEMIDAFASVMRAIKQTSLSQRSRHLDKRRTKAYWATDIEMSARAFESYVINKLGDQGAANDYLANVVSEDAWTLEGGYPYPTAGEIPAIRAAFDHLFDVIETRETADGNVALFSTRHPTSPRAASLAYTEAVTADAVRLRRRLKAKLREMGLGDVDVVIANDIGGGTRNGFYWRGLIAVALDQGPDAAEATLDHEAIHALRRLGLLKGADWRALEQAARAEGWITKHRVAKRYPDLSAEQQLEEAIADEFRTRRAGKPHRHALVRRALNVIARILDRIREVFTERGMTAEDVFRRIETGRVRQDRRERQTGPRARPDESRTGPFGPVFTGYHHDAQGAIKRLLEEKTGEAVAALYHPEIGDIDLVWGLEGTGASNGYGLAKLARWHPEVLDDLQSILSDMRVEQRGGNRVRLASERYRAVVRLQWDNQAKNWLLTAFEKRRSGIGTTTGTAELSGGDDTARSTAASSHNVDQSTPGFQSPDESRRLPADTPTPDQAIRQGEAGLRDQRTTQGQGETLAHQLGRIRSYILHPRMIASRHAGFVPVYNAVIDRRRLRDNITITLTEKRRPYVNLNEASKRKVNAVLEIGRLHQSNYTDTQLREGVTTALEGTSAATKGTVYRLTDKEIAGYRAYRETMDTALDLFRDQMIEEWADRLGVPKAEVATLKQIAEKIAVMEDGPQRDQWRQFYDTIFQIENQKRIGYVPFSRWGTIAVKVTSETETEPVPGAEPDPQTGEVPTRPKLVRWEKIEIDGMGQAAQRAIEAALQRGDGGRIAQIPAVRKRLAALRRQYPEGAFKINPPRELAGPLNTEDVTIAGIDALANNAGIAQNKAYGEVRDALEDAIQARGFRRHFFQARNVPGYSGDLDRAGADYVVGIARYLSDRHYRQPIETALGKIDPRQKRLKDYADRYVDYVDQPQEEWQTLRAFAFYYLLTGFGSAFVNLTQVPIITAPYAAMFESNPGRLAWQFARAAGEAMAMVTVKNGWEAFDPSKAPKDVRDDLTAAWHDGQMWPQTSFEEMALAHRRTLFQNLGHTAASDAGRIGGKALGGALETLTLMFSFAERFNRIVTFIVGHRLGQKPGTKRRLAEIYAKNPLARSNVVLDPSPRAVGTWLIEETHYRMGKENRAAIGRGPGAPITQFKGFMMQTLELYARMATRHGPAGRRAFAGMMVMLLMSGGAFGLPGADDLKDMIEALWRQYFGVDRDFETEFREALIELTDSRTVAEVLARGASRATPVDLGRRIGLGDLIPTAQRDMDWSDLAGPAVSTVTQRARQLAVASSRDDWSEAMALALPALVPAFLQYPLQGLVTYPTVGVVSSYDGMTLIRPEDIQTDDQMWKALGFTSTRLSREWEAREAIRRRGSAVDVLRSRTYMKLALALAEQMQAEEAGDTARADAADRRYRDVLAANALHNEAVRAAGREWEEVHVRKATLIRKVHELIEGKRPQLPQRLQGTQERTEAVFGH</sequence>
<evidence type="ECO:0000256" key="2">
    <source>
        <dbReference type="SAM" id="MobiDB-lite"/>
    </source>
</evidence>
<reference evidence="6 7" key="1">
    <citation type="submission" date="2019-09" db="EMBL/GenBank/DDBJ databases">
        <title>Genome sequence of Roseospira marina, one of the more divergent members of the non-sulfur purple photosynthetic bacterial family, the Rhodospirillaceae.</title>
        <authorList>
            <person name="Meyer T."/>
            <person name="Kyndt J."/>
        </authorList>
    </citation>
    <scope>NUCLEOTIDE SEQUENCE [LARGE SCALE GENOMIC DNA]</scope>
    <source>
        <strain evidence="6 7">DSM 15113</strain>
    </source>
</reference>
<feature type="compositionally biased region" description="Polar residues" evidence="2">
    <location>
        <begin position="1897"/>
        <end position="1913"/>
    </location>
</feature>
<dbReference type="Pfam" id="PF18809">
    <property type="entry name" value="PBECR1"/>
    <property type="match status" value="1"/>
</dbReference>
<organism evidence="6 7">
    <name type="scientific">Roseospira marina</name>
    <dbReference type="NCBI Taxonomy" id="140057"/>
    <lineage>
        <taxon>Bacteria</taxon>
        <taxon>Pseudomonadati</taxon>
        <taxon>Pseudomonadota</taxon>
        <taxon>Alphaproteobacteria</taxon>
        <taxon>Rhodospirillales</taxon>
        <taxon>Rhodospirillaceae</taxon>
        <taxon>Roseospira</taxon>
    </lineage>
</organism>
<dbReference type="NCBIfam" id="NF032893">
    <property type="entry name" value="tail-700"/>
    <property type="match status" value="1"/>
</dbReference>
<feature type="compositionally biased region" description="Basic and acidic residues" evidence="2">
    <location>
        <begin position="1737"/>
        <end position="1756"/>
    </location>
</feature>
<feature type="region of interest" description="Disordered" evidence="2">
    <location>
        <begin position="1"/>
        <end position="66"/>
    </location>
</feature>
<feature type="region of interest" description="Disordered" evidence="2">
    <location>
        <begin position="843"/>
        <end position="891"/>
    </location>
</feature>
<evidence type="ECO:0000259" key="4">
    <source>
        <dbReference type="Pfam" id="PF18799"/>
    </source>
</evidence>
<feature type="region of interest" description="Disordered" evidence="2">
    <location>
        <begin position="926"/>
        <end position="949"/>
    </location>
</feature>
<evidence type="ECO:0000259" key="3">
    <source>
        <dbReference type="Pfam" id="PF18796"/>
    </source>
</evidence>
<feature type="region of interest" description="Disordered" evidence="2">
    <location>
        <begin position="563"/>
        <end position="587"/>
    </location>
</feature>
<feature type="domain" description="Phage-Barnase-EndoU-ColicinE5/D-RelE-like nuclease" evidence="5">
    <location>
        <begin position="1789"/>
        <end position="1877"/>
    </location>
</feature>
<gene>
    <name evidence="6" type="ORF">F1188_10985</name>
</gene>
<feature type="domain" description="Large polyvalent protein-associated" evidence="4">
    <location>
        <begin position="1153"/>
        <end position="1306"/>
    </location>
</feature>
<feature type="region of interest" description="Disordered" evidence="2">
    <location>
        <begin position="1414"/>
        <end position="1434"/>
    </location>
</feature>
<dbReference type="InterPro" id="IPR041092">
    <property type="entry name" value="PBECR1"/>
</dbReference>
<feature type="region of interest" description="Disordered" evidence="2">
    <location>
        <begin position="963"/>
        <end position="1008"/>
    </location>
</feature>
<dbReference type="Proteomes" id="UP000324065">
    <property type="component" value="Unassembled WGS sequence"/>
</dbReference>